<dbReference type="Gramene" id="PNW78934">
    <property type="protein sequence ID" value="PNW78934"/>
    <property type="gene ID" value="CHLRE_09g395028v5"/>
</dbReference>
<dbReference type="OrthoDB" id="1924069at2759"/>
<evidence type="ECO:0000313" key="5">
    <source>
        <dbReference type="Proteomes" id="UP000006906"/>
    </source>
</evidence>
<dbReference type="GeneID" id="66054673"/>
<keyword evidence="2" id="KW-1133">Transmembrane helix</keyword>
<gene>
    <name evidence="4" type="ORF">CHLRE_09g395028v5</name>
</gene>
<feature type="region of interest" description="Disordered" evidence="1">
    <location>
        <begin position="321"/>
        <end position="367"/>
    </location>
</feature>
<dbReference type="Pfam" id="PF02470">
    <property type="entry name" value="MlaD"/>
    <property type="match status" value="1"/>
</dbReference>
<dbReference type="RefSeq" id="XP_042921243.1">
    <property type="nucleotide sequence ID" value="XM_043065738.1"/>
</dbReference>
<feature type="compositionally biased region" description="Low complexity" evidence="1">
    <location>
        <begin position="321"/>
        <end position="344"/>
    </location>
</feature>
<evidence type="ECO:0000256" key="2">
    <source>
        <dbReference type="SAM" id="Phobius"/>
    </source>
</evidence>
<keyword evidence="2" id="KW-0472">Membrane</keyword>
<evidence type="ECO:0000313" key="4">
    <source>
        <dbReference type="EMBL" id="PNW78934.1"/>
    </source>
</evidence>
<dbReference type="Proteomes" id="UP000006906">
    <property type="component" value="Chromosome 9"/>
</dbReference>
<keyword evidence="2" id="KW-0812">Transmembrane</keyword>
<evidence type="ECO:0000256" key="1">
    <source>
        <dbReference type="SAM" id="MobiDB-lite"/>
    </source>
</evidence>
<dbReference type="EMBL" id="CM008970">
    <property type="protein sequence ID" value="PNW78934.1"/>
    <property type="molecule type" value="Genomic_DNA"/>
</dbReference>
<name>A0A2K3DEI5_CHLRE</name>
<keyword evidence="5" id="KW-1185">Reference proteome</keyword>
<proteinExistence type="predicted"/>
<dbReference type="InterPro" id="IPR003399">
    <property type="entry name" value="Mce/MlaD"/>
</dbReference>
<dbReference type="GO" id="GO:0005319">
    <property type="term" value="F:lipid transporter activity"/>
    <property type="evidence" value="ECO:0000318"/>
    <property type="project" value="GO_Central"/>
</dbReference>
<dbReference type="STRING" id="3055.A0A2K3DEI5"/>
<organism evidence="4 5">
    <name type="scientific">Chlamydomonas reinhardtii</name>
    <name type="common">Chlamydomonas smithii</name>
    <dbReference type="NCBI Taxonomy" id="3055"/>
    <lineage>
        <taxon>Eukaryota</taxon>
        <taxon>Viridiplantae</taxon>
        <taxon>Chlorophyta</taxon>
        <taxon>core chlorophytes</taxon>
        <taxon>Chlorophyceae</taxon>
        <taxon>CS clade</taxon>
        <taxon>Chlamydomonadales</taxon>
        <taxon>Chlamydomonadaceae</taxon>
        <taxon>Chlamydomonas</taxon>
    </lineage>
</organism>
<sequence>MRASWVPTRHRCESESAPSRHLGFRQQLGPPPGQLHLAAAEGGSGSGGVDNGGAAPGGPPLHSSASTSGQPHTRASGAGPAASTNGPPPAPEAPHGASSAHPHGHGHTHGHGHAPLAPPTHTQPAHPSPHHQHGGAAAAVGTAAAAAAAPGSVAGSQDGGGAGGSMDAAANKGLVHSGSRASFKNVMNRSYTGEALFVLGGSLIGAALCYWTVGTPLRRFNPYSFQLALPTASGVVTGTPLRMKGVPMGSVLTVTPRLDHVEVHVEVNEVKTIIPRNAKFELTQSGMIPAAAIDISIPEGVSADVLAAMVAARQQQQQQQAATAAAGSSSGSSGGSEAAGASGAKEGGKEAGAKKAKRGASKPVKLASPKDVAACHLQGVLVCNGDKLDGLQGGSMDELMAHMLKQLRQGEPETATGGTVPGRGPMQG</sequence>
<reference evidence="4 5" key="1">
    <citation type="journal article" date="2007" name="Science">
        <title>The Chlamydomonas genome reveals the evolution of key animal and plant functions.</title>
        <authorList>
            <person name="Merchant S.S."/>
            <person name="Prochnik S.E."/>
            <person name="Vallon O."/>
            <person name="Harris E.H."/>
            <person name="Karpowicz S.J."/>
            <person name="Witman G.B."/>
            <person name="Terry A."/>
            <person name="Salamov A."/>
            <person name="Fritz-Laylin L.K."/>
            <person name="Marechal-Drouard L."/>
            <person name="Marshall W.F."/>
            <person name="Qu L.H."/>
            <person name="Nelson D.R."/>
            <person name="Sanderfoot A.A."/>
            <person name="Spalding M.H."/>
            <person name="Kapitonov V.V."/>
            <person name="Ren Q."/>
            <person name="Ferris P."/>
            <person name="Lindquist E."/>
            <person name="Shapiro H."/>
            <person name="Lucas S.M."/>
            <person name="Grimwood J."/>
            <person name="Schmutz J."/>
            <person name="Cardol P."/>
            <person name="Cerutti H."/>
            <person name="Chanfreau G."/>
            <person name="Chen C.L."/>
            <person name="Cognat V."/>
            <person name="Croft M.T."/>
            <person name="Dent R."/>
            <person name="Dutcher S."/>
            <person name="Fernandez E."/>
            <person name="Fukuzawa H."/>
            <person name="Gonzalez-Ballester D."/>
            <person name="Gonzalez-Halphen D."/>
            <person name="Hallmann A."/>
            <person name="Hanikenne M."/>
            <person name="Hippler M."/>
            <person name="Inwood W."/>
            <person name="Jabbari K."/>
            <person name="Kalanon M."/>
            <person name="Kuras R."/>
            <person name="Lefebvre P.A."/>
            <person name="Lemaire S.D."/>
            <person name="Lobanov A.V."/>
            <person name="Lohr M."/>
            <person name="Manuell A."/>
            <person name="Meier I."/>
            <person name="Mets L."/>
            <person name="Mittag M."/>
            <person name="Mittelmeier T."/>
            <person name="Moroney J.V."/>
            <person name="Moseley J."/>
            <person name="Napoli C."/>
            <person name="Nedelcu A.M."/>
            <person name="Niyogi K."/>
            <person name="Novoselov S.V."/>
            <person name="Paulsen I.T."/>
            <person name="Pazour G."/>
            <person name="Purton S."/>
            <person name="Ral J.P."/>
            <person name="Riano-Pachon D.M."/>
            <person name="Riekhof W."/>
            <person name="Rymarquis L."/>
            <person name="Schroda M."/>
            <person name="Stern D."/>
            <person name="Umen J."/>
            <person name="Willows R."/>
            <person name="Wilson N."/>
            <person name="Zimmer S.L."/>
            <person name="Allmer J."/>
            <person name="Balk J."/>
            <person name="Bisova K."/>
            <person name="Chen C.J."/>
            <person name="Elias M."/>
            <person name="Gendler K."/>
            <person name="Hauser C."/>
            <person name="Lamb M.R."/>
            <person name="Ledford H."/>
            <person name="Long J.C."/>
            <person name="Minagawa J."/>
            <person name="Page M.D."/>
            <person name="Pan J."/>
            <person name="Pootakham W."/>
            <person name="Roje S."/>
            <person name="Rose A."/>
            <person name="Stahlberg E."/>
            <person name="Terauchi A.M."/>
            <person name="Yang P."/>
            <person name="Ball S."/>
            <person name="Bowler C."/>
            <person name="Dieckmann C.L."/>
            <person name="Gladyshev V.N."/>
            <person name="Green P."/>
            <person name="Jorgensen R."/>
            <person name="Mayfield S."/>
            <person name="Mueller-Roeber B."/>
            <person name="Rajamani S."/>
            <person name="Sayre R.T."/>
            <person name="Brokstein P."/>
            <person name="Dubchak I."/>
            <person name="Goodstein D."/>
            <person name="Hornick L."/>
            <person name="Huang Y.W."/>
            <person name="Jhaveri J."/>
            <person name="Luo Y."/>
            <person name="Martinez D."/>
            <person name="Ngau W.C."/>
            <person name="Otillar B."/>
            <person name="Poliakov A."/>
            <person name="Porter A."/>
            <person name="Szajkowski L."/>
            <person name="Werner G."/>
            <person name="Zhou K."/>
            <person name="Grigoriev I.V."/>
            <person name="Rokhsar D.S."/>
            <person name="Grossman A.R."/>
        </authorList>
    </citation>
    <scope>NUCLEOTIDE SEQUENCE [LARGE SCALE GENOMIC DNA]</scope>
    <source>
        <strain evidence="5">CC-503</strain>
    </source>
</reference>
<accession>A0A2K3DEI5</accession>
<feature type="compositionally biased region" description="Gly residues" evidence="1">
    <location>
        <begin position="419"/>
        <end position="428"/>
    </location>
</feature>
<feature type="region of interest" description="Disordered" evidence="1">
    <location>
        <begin position="1"/>
        <end position="142"/>
    </location>
</feature>
<feature type="transmembrane region" description="Helical" evidence="2">
    <location>
        <begin position="195"/>
        <end position="213"/>
    </location>
</feature>
<evidence type="ECO:0000259" key="3">
    <source>
        <dbReference type="Pfam" id="PF02470"/>
    </source>
</evidence>
<dbReference type="InParanoid" id="A0A2K3DEI5"/>
<dbReference type="PANTHER" id="PTHR34675:SF1">
    <property type="entry name" value="PROTEIN TRIGALACTOSYLDIACYLGLYCEROL 2, CHLOROPLASTIC"/>
    <property type="match status" value="1"/>
</dbReference>
<feature type="domain" description="Mce/MlaD" evidence="3">
    <location>
        <begin position="222"/>
        <end position="296"/>
    </location>
</feature>
<dbReference type="KEGG" id="cre:CHLRE_09g395028v5"/>
<feature type="compositionally biased region" description="Basic residues" evidence="1">
    <location>
        <begin position="102"/>
        <end position="112"/>
    </location>
</feature>
<feature type="compositionally biased region" description="Low complexity" evidence="1">
    <location>
        <begin position="113"/>
        <end position="125"/>
    </location>
</feature>
<dbReference type="GO" id="GO:0005543">
    <property type="term" value="F:phospholipid binding"/>
    <property type="evidence" value="ECO:0000318"/>
    <property type="project" value="GO_Central"/>
</dbReference>
<dbReference type="PANTHER" id="PTHR34675">
    <property type="entry name" value="PROTEIN TRIGALACTOSYLDIACYLGLYCEROL 2, CHLOROPLASTIC"/>
    <property type="match status" value="1"/>
</dbReference>
<feature type="compositionally biased region" description="Gly residues" evidence="1">
    <location>
        <begin position="42"/>
        <end position="56"/>
    </location>
</feature>
<dbReference type="AlphaFoldDB" id="A0A2K3DEI5"/>
<protein>
    <recommendedName>
        <fullName evidence="3">Mce/MlaD domain-containing protein</fullName>
    </recommendedName>
</protein>
<dbReference type="GO" id="GO:0009706">
    <property type="term" value="C:chloroplast inner membrane"/>
    <property type="evidence" value="ECO:0000318"/>
    <property type="project" value="GO_Central"/>
</dbReference>
<dbReference type="InterPro" id="IPR039342">
    <property type="entry name" value="TGD2-like"/>
</dbReference>
<feature type="region of interest" description="Disordered" evidence="1">
    <location>
        <begin position="408"/>
        <end position="428"/>
    </location>
</feature>